<dbReference type="GO" id="GO:0000271">
    <property type="term" value="P:polysaccharide biosynthetic process"/>
    <property type="evidence" value="ECO:0007669"/>
    <property type="project" value="InterPro"/>
</dbReference>
<dbReference type="PANTHER" id="PTHR10859:SF114">
    <property type="entry name" value="DOLICHOL-PHOSPHATE MANNOSYLTRANSFERASE"/>
    <property type="match status" value="1"/>
</dbReference>
<feature type="transmembrane region" description="Helical" evidence="5">
    <location>
        <begin position="294"/>
        <end position="314"/>
    </location>
</feature>
<dbReference type="PANTHER" id="PTHR10859">
    <property type="entry name" value="GLYCOSYL TRANSFERASE"/>
    <property type="match status" value="1"/>
</dbReference>
<feature type="domain" description="Glycosyltransferase 2-like" evidence="6">
    <location>
        <begin position="13"/>
        <end position="143"/>
    </location>
</feature>
<keyword evidence="4 5" id="KW-0472">Membrane</keyword>
<feature type="domain" description="GtrA/DPMS transmembrane" evidence="7">
    <location>
        <begin position="233"/>
        <end position="346"/>
    </location>
</feature>
<dbReference type="GO" id="GO:0016020">
    <property type="term" value="C:membrane"/>
    <property type="evidence" value="ECO:0007669"/>
    <property type="project" value="UniProtKB-SubCell"/>
</dbReference>
<evidence type="ECO:0000256" key="1">
    <source>
        <dbReference type="ARBA" id="ARBA00004141"/>
    </source>
</evidence>
<keyword evidence="3 5" id="KW-1133">Transmembrane helix</keyword>
<evidence type="ECO:0000313" key="8">
    <source>
        <dbReference type="EMBL" id="HIW77666.1"/>
    </source>
</evidence>
<evidence type="ECO:0000256" key="3">
    <source>
        <dbReference type="ARBA" id="ARBA00022989"/>
    </source>
</evidence>
<dbReference type="Pfam" id="PF00535">
    <property type="entry name" value="Glycos_transf_2"/>
    <property type="match status" value="1"/>
</dbReference>
<evidence type="ECO:0000256" key="4">
    <source>
        <dbReference type="ARBA" id="ARBA00023136"/>
    </source>
</evidence>
<dbReference type="InterPro" id="IPR001173">
    <property type="entry name" value="Glyco_trans_2-like"/>
</dbReference>
<evidence type="ECO:0000256" key="2">
    <source>
        <dbReference type="ARBA" id="ARBA00022692"/>
    </source>
</evidence>
<evidence type="ECO:0000313" key="9">
    <source>
        <dbReference type="Proteomes" id="UP000824264"/>
    </source>
</evidence>
<comment type="caution">
    <text evidence="8">The sequence shown here is derived from an EMBL/GenBank/DDBJ whole genome shotgun (WGS) entry which is preliminary data.</text>
</comment>
<organism evidence="8 9">
    <name type="scientific">Candidatus Bilophila faecipullorum</name>
    <dbReference type="NCBI Taxonomy" id="2838482"/>
    <lineage>
        <taxon>Bacteria</taxon>
        <taxon>Pseudomonadati</taxon>
        <taxon>Thermodesulfobacteriota</taxon>
        <taxon>Desulfovibrionia</taxon>
        <taxon>Desulfovibrionales</taxon>
        <taxon>Desulfovibrionaceae</taxon>
        <taxon>Bilophila</taxon>
    </lineage>
</organism>
<dbReference type="Gene3D" id="3.90.550.10">
    <property type="entry name" value="Spore Coat Polysaccharide Biosynthesis Protein SpsA, Chain A"/>
    <property type="match status" value="1"/>
</dbReference>
<comment type="subcellular location">
    <subcellularLocation>
        <location evidence="1">Membrane</location>
        <topology evidence="1">Multi-pass membrane protein</topology>
    </subcellularLocation>
</comment>
<dbReference type="EMBL" id="DXGI01000026">
    <property type="protein sequence ID" value="HIW77666.1"/>
    <property type="molecule type" value="Genomic_DNA"/>
</dbReference>
<evidence type="ECO:0000259" key="6">
    <source>
        <dbReference type="Pfam" id="PF00535"/>
    </source>
</evidence>
<accession>A0A9D1R024</accession>
<dbReference type="SUPFAM" id="SSF53448">
    <property type="entry name" value="Nucleotide-diphospho-sugar transferases"/>
    <property type="match status" value="1"/>
</dbReference>
<reference evidence="8" key="2">
    <citation type="submission" date="2021-04" db="EMBL/GenBank/DDBJ databases">
        <authorList>
            <person name="Gilroy R."/>
        </authorList>
    </citation>
    <scope>NUCLEOTIDE SEQUENCE</scope>
    <source>
        <strain evidence="8">ChiSxjej5B17-1746</strain>
    </source>
</reference>
<gene>
    <name evidence="8" type="ORF">H9874_00775</name>
</gene>
<evidence type="ECO:0000259" key="7">
    <source>
        <dbReference type="Pfam" id="PF04138"/>
    </source>
</evidence>
<evidence type="ECO:0000256" key="5">
    <source>
        <dbReference type="SAM" id="Phobius"/>
    </source>
</evidence>
<dbReference type="AlphaFoldDB" id="A0A9D1R024"/>
<sequence>MNQQGNALLPVALIPAYKPEPCLIQIIRQLLASGSFAGVVVVDDGSGKAFQPLFRKAEENGAVLLRHCTNLGKGMALRTGLNHIADAWPGSVGVVTLDADGQHLAADVVEAARLLRLHPRALVMGCRTFGGEGVPLRSRVGNVFTRFVTRFLGGVRVSDTQTGLRGIPMSFIPALLRLRTTGYDFELDMLMRSKQHGMRIVEFPIETVYTPGNSTSHFHPLLDSAKIYWVFLRFNLSSLAAALMDYAVFTFCFMGGFGIEGAMAGGRLISGAFNFIVNRHFVFRADGHALRPMALYALTVVLFAAIACWGIDVLHEKAGLSVLMAKVVMESVLYAFSFVVQRDFIFAPPSEPEPFPLQEAPVLSENRTR</sequence>
<dbReference type="Proteomes" id="UP000824264">
    <property type="component" value="Unassembled WGS sequence"/>
</dbReference>
<feature type="transmembrane region" description="Helical" evidence="5">
    <location>
        <begin position="236"/>
        <end position="258"/>
    </location>
</feature>
<feature type="transmembrane region" description="Helical" evidence="5">
    <location>
        <begin position="320"/>
        <end position="340"/>
    </location>
</feature>
<dbReference type="InterPro" id="IPR007267">
    <property type="entry name" value="GtrA_DPMS_TM"/>
</dbReference>
<name>A0A9D1R024_9BACT</name>
<dbReference type="Pfam" id="PF04138">
    <property type="entry name" value="GtrA_DPMS_TM"/>
    <property type="match status" value="1"/>
</dbReference>
<dbReference type="GO" id="GO:0006487">
    <property type="term" value="P:protein N-linked glycosylation"/>
    <property type="evidence" value="ECO:0007669"/>
    <property type="project" value="TreeGrafter"/>
</dbReference>
<proteinExistence type="predicted"/>
<keyword evidence="2 5" id="KW-0812">Transmembrane</keyword>
<dbReference type="InterPro" id="IPR029044">
    <property type="entry name" value="Nucleotide-diphossugar_trans"/>
</dbReference>
<reference evidence="8" key="1">
    <citation type="journal article" date="2021" name="PeerJ">
        <title>Extensive microbial diversity within the chicken gut microbiome revealed by metagenomics and culture.</title>
        <authorList>
            <person name="Gilroy R."/>
            <person name="Ravi A."/>
            <person name="Getino M."/>
            <person name="Pursley I."/>
            <person name="Horton D.L."/>
            <person name="Alikhan N.F."/>
            <person name="Baker D."/>
            <person name="Gharbi K."/>
            <person name="Hall N."/>
            <person name="Watson M."/>
            <person name="Adriaenssens E.M."/>
            <person name="Foster-Nyarko E."/>
            <person name="Jarju S."/>
            <person name="Secka A."/>
            <person name="Antonio M."/>
            <person name="Oren A."/>
            <person name="Chaudhuri R.R."/>
            <person name="La Ragione R."/>
            <person name="Hildebrand F."/>
            <person name="Pallen M.J."/>
        </authorList>
    </citation>
    <scope>NUCLEOTIDE SEQUENCE</scope>
    <source>
        <strain evidence="8">ChiSxjej5B17-1746</strain>
    </source>
</reference>
<dbReference type="CDD" id="cd04179">
    <property type="entry name" value="DPM_DPG-synthase_like"/>
    <property type="match status" value="1"/>
</dbReference>
<protein>
    <submittedName>
        <fullName evidence="8">Bifunctional glycosyltransferase family 2/GtrA family protein</fullName>
    </submittedName>
</protein>